<evidence type="ECO:0000256" key="4">
    <source>
        <dbReference type="ARBA" id="ARBA00023136"/>
    </source>
</evidence>
<dbReference type="OrthoDB" id="196103at2759"/>
<dbReference type="Gene3D" id="1.20.1250.20">
    <property type="entry name" value="MFS general substrate transporter like domains"/>
    <property type="match status" value="1"/>
</dbReference>
<sequence length="518" mass="58413">MSATGEEKAHGSGSETSFTEQVEIYERPRGWRGLYFHPATQVCLLGLVCFMCPGMFNAVNGLGAGGQVDATSSANANAALYATFAFFAFFSGSVHNVLGPRLCLLLGTWGYSLYIASYLVTNIHPGAGDFVVVAGANLGVCAALVWTAQGSLMMAYPTEAQKGTFIGYFWAIFNLGGVVGSAVAFGLNFNSTVNHPCYSSCTMFIHRKSGEQTWKWHLCEFLYYCDVSMVVLIIWVKIGFLILSLTGVVLPLFLADPYKIIRTDGTRVTPIRHPSWKTEFISLFVALKTDPWIVLLFPMFFASNYFYTWQFNDYNGALFNIRTRGLNNFIYWTAQIFGSFFIGHFVLDLRRFRRRVRAFLGWSIVVVFVFAVHLWSYYYQLTYTRTSDPPTAVKMDINDPNYPAHVWLMIFYGLLDSMWQTTAYWLMGAMSNDPAKLAVFTGFYKCFQSAGSAVVWRLDAVQKPYMDIFISTWVLAAAGMICAFPLVYARVKDYTEMDDEALLTRPNVERLHEPSEKK</sequence>
<dbReference type="AlphaFoldDB" id="A0A9P6ZT34"/>
<comment type="subcellular location">
    <subcellularLocation>
        <location evidence="1">Membrane</location>
        <topology evidence="1">Multi-pass membrane protein</topology>
    </subcellularLocation>
</comment>
<organism evidence="6 7">
    <name type="scientific">Suillus placidus</name>
    <dbReference type="NCBI Taxonomy" id="48579"/>
    <lineage>
        <taxon>Eukaryota</taxon>
        <taxon>Fungi</taxon>
        <taxon>Dikarya</taxon>
        <taxon>Basidiomycota</taxon>
        <taxon>Agaricomycotina</taxon>
        <taxon>Agaricomycetes</taxon>
        <taxon>Agaricomycetidae</taxon>
        <taxon>Boletales</taxon>
        <taxon>Suillineae</taxon>
        <taxon>Suillaceae</taxon>
        <taxon>Suillus</taxon>
    </lineage>
</organism>
<feature type="transmembrane region" description="Helical" evidence="5">
    <location>
        <begin position="468"/>
        <end position="488"/>
    </location>
</feature>
<dbReference type="Proteomes" id="UP000714275">
    <property type="component" value="Unassembled WGS sequence"/>
</dbReference>
<dbReference type="EMBL" id="JABBWD010000031">
    <property type="protein sequence ID" value="KAG1775737.1"/>
    <property type="molecule type" value="Genomic_DNA"/>
</dbReference>
<protein>
    <submittedName>
        <fullName evidence="6">MFS general substrate transporter</fullName>
    </submittedName>
</protein>
<keyword evidence="4 5" id="KW-0472">Membrane</keyword>
<feature type="transmembrane region" description="Helical" evidence="5">
    <location>
        <begin position="132"/>
        <end position="156"/>
    </location>
</feature>
<feature type="transmembrane region" description="Helical" evidence="5">
    <location>
        <begin position="221"/>
        <end position="254"/>
    </location>
</feature>
<evidence type="ECO:0000256" key="3">
    <source>
        <dbReference type="ARBA" id="ARBA00022989"/>
    </source>
</evidence>
<feature type="transmembrane region" description="Helical" evidence="5">
    <location>
        <begin position="102"/>
        <end position="120"/>
    </location>
</feature>
<dbReference type="InterPro" id="IPR036259">
    <property type="entry name" value="MFS_trans_sf"/>
</dbReference>
<feature type="transmembrane region" description="Helical" evidence="5">
    <location>
        <begin position="329"/>
        <end position="347"/>
    </location>
</feature>
<comment type="caution">
    <text evidence="6">The sequence shown here is derived from an EMBL/GenBank/DDBJ whole genome shotgun (WGS) entry which is preliminary data.</text>
</comment>
<reference evidence="6" key="1">
    <citation type="journal article" date="2020" name="New Phytol.">
        <title>Comparative genomics reveals dynamic genome evolution in host specialist ectomycorrhizal fungi.</title>
        <authorList>
            <person name="Lofgren L.A."/>
            <person name="Nguyen N.H."/>
            <person name="Vilgalys R."/>
            <person name="Ruytinx J."/>
            <person name="Liao H.L."/>
            <person name="Branco S."/>
            <person name="Kuo A."/>
            <person name="LaButti K."/>
            <person name="Lipzen A."/>
            <person name="Andreopoulos W."/>
            <person name="Pangilinan J."/>
            <person name="Riley R."/>
            <person name="Hundley H."/>
            <person name="Na H."/>
            <person name="Barry K."/>
            <person name="Grigoriev I.V."/>
            <person name="Stajich J.E."/>
            <person name="Kennedy P.G."/>
        </authorList>
    </citation>
    <scope>NUCLEOTIDE SEQUENCE</scope>
    <source>
        <strain evidence="6">DOB743</strain>
    </source>
</reference>
<evidence type="ECO:0000256" key="2">
    <source>
        <dbReference type="ARBA" id="ARBA00022692"/>
    </source>
</evidence>
<dbReference type="GO" id="GO:0016020">
    <property type="term" value="C:membrane"/>
    <property type="evidence" value="ECO:0007669"/>
    <property type="project" value="UniProtKB-SubCell"/>
</dbReference>
<dbReference type="Pfam" id="PF05978">
    <property type="entry name" value="UNC-93"/>
    <property type="match status" value="1"/>
</dbReference>
<accession>A0A9P6ZT34</accession>
<feature type="transmembrane region" description="Helical" evidence="5">
    <location>
        <begin position="168"/>
        <end position="189"/>
    </location>
</feature>
<feature type="transmembrane region" description="Helical" evidence="5">
    <location>
        <begin position="404"/>
        <end position="425"/>
    </location>
</feature>
<dbReference type="InterPro" id="IPR010291">
    <property type="entry name" value="Ion_channel_UNC-93"/>
</dbReference>
<feature type="transmembrane region" description="Helical" evidence="5">
    <location>
        <begin position="292"/>
        <end position="309"/>
    </location>
</feature>
<name>A0A9P6ZT34_9AGAM</name>
<evidence type="ECO:0000313" key="7">
    <source>
        <dbReference type="Proteomes" id="UP000714275"/>
    </source>
</evidence>
<feature type="transmembrane region" description="Helical" evidence="5">
    <location>
        <begin position="359"/>
        <end position="378"/>
    </location>
</feature>
<dbReference type="PANTHER" id="PTHR23294:SF59">
    <property type="entry name" value="UNC93-LIKE PROTEIN C922.05C"/>
    <property type="match status" value="1"/>
</dbReference>
<evidence type="ECO:0000256" key="1">
    <source>
        <dbReference type="ARBA" id="ARBA00004141"/>
    </source>
</evidence>
<evidence type="ECO:0000313" key="6">
    <source>
        <dbReference type="EMBL" id="KAG1775737.1"/>
    </source>
</evidence>
<feature type="transmembrane region" description="Helical" evidence="5">
    <location>
        <begin position="34"/>
        <end position="56"/>
    </location>
</feature>
<keyword evidence="2 5" id="KW-0812">Transmembrane</keyword>
<proteinExistence type="predicted"/>
<feature type="transmembrane region" description="Helical" evidence="5">
    <location>
        <begin position="76"/>
        <end position="95"/>
    </location>
</feature>
<feature type="transmembrane region" description="Helical" evidence="5">
    <location>
        <begin position="437"/>
        <end position="456"/>
    </location>
</feature>
<dbReference type="SUPFAM" id="SSF103473">
    <property type="entry name" value="MFS general substrate transporter"/>
    <property type="match status" value="1"/>
</dbReference>
<evidence type="ECO:0000256" key="5">
    <source>
        <dbReference type="SAM" id="Phobius"/>
    </source>
</evidence>
<dbReference type="PANTHER" id="PTHR23294">
    <property type="entry name" value="ET TRANSLATION PRODUCT-RELATED"/>
    <property type="match status" value="1"/>
</dbReference>
<dbReference type="InterPro" id="IPR051617">
    <property type="entry name" value="UNC-93-like_regulator"/>
</dbReference>
<keyword evidence="7" id="KW-1185">Reference proteome</keyword>
<gene>
    <name evidence="6" type="ORF">EV702DRAFT_1114409</name>
</gene>
<keyword evidence="3 5" id="KW-1133">Transmembrane helix</keyword>